<organism evidence="3 4">
    <name type="scientific">Scleroderma citrinum Foug A</name>
    <dbReference type="NCBI Taxonomy" id="1036808"/>
    <lineage>
        <taxon>Eukaryota</taxon>
        <taxon>Fungi</taxon>
        <taxon>Dikarya</taxon>
        <taxon>Basidiomycota</taxon>
        <taxon>Agaricomycotina</taxon>
        <taxon>Agaricomycetes</taxon>
        <taxon>Agaricomycetidae</taxon>
        <taxon>Boletales</taxon>
        <taxon>Sclerodermatineae</taxon>
        <taxon>Sclerodermataceae</taxon>
        <taxon>Scleroderma</taxon>
    </lineage>
</organism>
<dbReference type="AlphaFoldDB" id="A0A0C2ZYF5"/>
<feature type="domain" description="HSF-type DNA-binding" evidence="2">
    <location>
        <begin position="4"/>
        <end position="35"/>
    </location>
</feature>
<name>A0A0C2ZYF5_9AGAM</name>
<protein>
    <recommendedName>
        <fullName evidence="2">HSF-type DNA-binding domain-containing protein</fullName>
    </recommendedName>
</protein>
<dbReference type="Gene3D" id="1.10.10.10">
    <property type="entry name" value="Winged helix-like DNA-binding domain superfamily/Winged helix DNA-binding domain"/>
    <property type="match status" value="1"/>
</dbReference>
<proteinExistence type="predicted"/>
<dbReference type="Pfam" id="PF00447">
    <property type="entry name" value="HSF_DNA-bind"/>
    <property type="match status" value="1"/>
</dbReference>
<sequence length="60" mass="6921">MSDFVKKLYKILKDHSFSRVVSWGSDRDCSVVKVTEMPTSPFPVIDFLDLTNALPRFVRT</sequence>
<dbReference type="HOGENOM" id="CLU_2943169_0_0_1"/>
<dbReference type="GO" id="GO:0043565">
    <property type="term" value="F:sequence-specific DNA binding"/>
    <property type="evidence" value="ECO:0007669"/>
    <property type="project" value="InterPro"/>
</dbReference>
<accession>A0A0C2ZYF5</accession>
<keyword evidence="4" id="KW-1185">Reference proteome</keyword>
<gene>
    <name evidence="3" type="ORF">SCLCIDRAFT_28825</name>
</gene>
<reference evidence="4" key="2">
    <citation type="submission" date="2015-01" db="EMBL/GenBank/DDBJ databases">
        <title>Evolutionary Origins and Diversification of the Mycorrhizal Mutualists.</title>
        <authorList>
            <consortium name="DOE Joint Genome Institute"/>
            <consortium name="Mycorrhizal Genomics Consortium"/>
            <person name="Kohler A."/>
            <person name="Kuo A."/>
            <person name="Nagy L.G."/>
            <person name="Floudas D."/>
            <person name="Copeland A."/>
            <person name="Barry K.W."/>
            <person name="Cichocki N."/>
            <person name="Veneault-Fourrey C."/>
            <person name="LaButti K."/>
            <person name="Lindquist E.A."/>
            <person name="Lipzen A."/>
            <person name="Lundell T."/>
            <person name="Morin E."/>
            <person name="Murat C."/>
            <person name="Riley R."/>
            <person name="Ohm R."/>
            <person name="Sun H."/>
            <person name="Tunlid A."/>
            <person name="Henrissat B."/>
            <person name="Grigoriev I.V."/>
            <person name="Hibbett D.S."/>
            <person name="Martin F."/>
        </authorList>
    </citation>
    <scope>NUCLEOTIDE SEQUENCE [LARGE SCALE GENOMIC DNA]</scope>
    <source>
        <strain evidence="4">Foug A</strain>
    </source>
</reference>
<dbReference type="GO" id="GO:0003700">
    <property type="term" value="F:DNA-binding transcription factor activity"/>
    <property type="evidence" value="ECO:0007669"/>
    <property type="project" value="InterPro"/>
</dbReference>
<evidence type="ECO:0000256" key="1">
    <source>
        <dbReference type="ARBA" id="ARBA00023125"/>
    </source>
</evidence>
<evidence type="ECO:0000259" key="2">
    <source>
        <dbReference type="Pfam" id="PF00447"/>
    </source>
</evidence>
<dbReference type="Proteomes" id="UP000053989">
    <property type="component" value="Unassembled WGS sequence"/>
</dbReference>
<reference evidence="3 4" key="1">
    <citation type="submission" date="2014-04" db="EMBL/GenBank/DDBJ databases">
        <authorList>
            <consortium name="DOE Joint Genome Institute"/>
            <person name="Kuo A."/>
            <person name="Kohler A."/>
            <person name="Nagy L.G."/>
            <person name="Floudas D."/>
            <person name="Copeland A."/>
            <person name="Barry K.W."/>
            <person name="Cichocki N."/>
            <person name="Veneault-Fourrey C."/>
            <person name="LaButti K."/>
            <person name="Lindquist E.A."/>
            <person name="Lipzen A."/>
            <person name="Lundell T."/>
            <person name="Morin E."/>
            <person name="Murat C."/>
            <person name="Sun H."/>
            <person name="Tunlid A."/>
            <person name="Henrissat B."/>
            <person name="Grigoriev I.V."/>
            <person name="Hibbett D.S."/>
            <person name="Martin F."/>
            <person name="Nordberg H.P."/>
            <person name="Cantor M.N."/>
            <person name="Hua S.X."/>
        </authorList>
    </citation>
    <scope>NUCLEOTIDE SEQUENCE [LARGE SCALE GENOMIC DNA]</scope>
    <source>
        <strain evidence="3 4">Foug A</strain>
    </source>
</reference>
<dbReference type="OrthoDB" id="60033at2759"/>
<dbReference type="InterPro" id="IPR036388">
    <property type="entry name" value="WH-like_DNA-bd_sf"/>
</dbReference>
<evidence type="ECO:0000313" key="3">
    <source>
        <dbReference type="EMBL" id="KIM57487.1"/>
    </source>
</evidence>
<dbReference type="InterPro" id="IPR000232">
    <property type="entry name" value="HSF_DNA-bd"/>
</dbReference>
<dbReference type="InParanoid" id="A0A0C2ZYF5"/>
<dbReference type="EMBL" id="KN822100">
    <property type="protein sequence ID" value="KIM57487.1"/>
    <property type="molecule type" value="Genomic_DNA"/>
</dbReference>
<evidence type="ECO:0000313" key="4">
    <source>
        <dbReference type="Proteomes" id="UP000053989"/>
    </source>
</evidence>
<keyword evidence="1" id="KW-0238">DNA-binding</keyword>